<proteinExistence type="predicted"/>
<feature type="region of interest" description="Disordered" evidence="1">
    <location>
        <begin position="1"/>
        <end position="52"/>
    </location>
</feature>
<dbReference type="EMBL" id="AEYP01026801">
    <property type="status" value="NOT_ANNOTATED_CDS"/>
    <property type="molecule type" value="Genomic_DNA"/>
</dbReference>
<feature type="compositionally biased region" description="Polar residues" evidence="1">
    <location>
        <begin position="40"/>
        <end position="52"/>
    </location>
</feature>
<dbReference type="Ensembl" id="ENSMPUT00000004440.1">
    <property type="protein sequence ID" value="ENSMPUP00000004364.1"/>
    <property type="gene ID" value="ENSMPUG00000004397.1"/>
</dbReference>
<accession>M3XZ63</accession>
<dbReference type="eggNOG" id="ENOG502TMB7">
    <property type="taxonomic scope" value="Eukaryota"/>
</dbReference>
<evidence type="ECO:0000256" key="1">
    <source>
        <dbReference type="SAM" id="MobiDB-lite"/>
    </source>
</evidence>
<dbReference type="InParanoid" id="M3XZ63"/>
<dbReference type="HOGENOM" id="CLU_1481515_0_0_1"/>
<sequence length="182" mass="19267">MSTPTGRCSSTPSPPPPSIALSTTMTTSAPRRMRPARSGAPTSASKQFSGNPTPFGWRIKGQCVATWPSSSASSPLQCRNMLALCPGRRTRSPSSQLLVSGLAVVLLPSAPSYPQSGSYPARAIKYKGWNNQAEERAGSKSSSAAVVRMLPFLCPRTPLPHRSQLGQGVTNLLLRPFSAPAF</sequence>
<dbReference type="EMBL" id="AEYP01026802">
    <property type="status" value="NOT_ANNOTATED_CDS"/>
    <property type="molecule type" value="Genomic_DNA"/>
</dbReference>
<name>M3XZ63_MUSPF</name>
<feature type="compositionally biased region" description="Low complexity" evidence="1">
    <location>
        <begin position="1"/>
        <end position="11"/>
    </location>
</feature>
<dbReference type="GeneTree" id="ENSGT00690000103985"/>
<evidence type="ECO:0000313" key="2">
    <source>
        <dbReference type="Ensembl" id="ENSMPUP00000004364.1"/>
    </source>
</evidence>
<organism evidence="2">
    <name type="scientific">Mustela putorius furo</name>
    <name type="common">European domestic ferret</name>
    <name type="synonym">Mustela furo</name>
    <dbReference type="NCBI Taxonomy" id="9669"/>
    <lineage>
        <taxon>Eukaryota</taxon>
        <taxon>Metazoa</taxon>
        <taxon>Chordata</taxon>
        <taxon>Craniata</taxon>
        <taxon>Vertebrata</taxon>
        <taxon>Euteleostomi</taxon>
        <taxon>Mammalia</taxon>
        <taxon>Eutheria</taxon>
        <taxon>Laurasiatheria</taxon>
        <taxon>Carnivora</taxon>
        <taxon>Caniformia</taxon>
        <taxon>Musteloidea</taxon>
        <taxon>Mustelidae</taxon>
        <taxon>Mustelinae</taxon>
        <taxon>Mustela</taxon>
    </lineage>
</organism>
<dbReference type="AlphaFoldDB" id="M3XZ63"/>
<reference evidence="2" key="1">
    <citation type="submission" date="2024-06" db="UniProtKB">
        <authorList>
            <consortium name="Ensembl"/>
        </authorList>
    </citation>
    <scope>IDENTIFICATION</scope>
</reference>
<protein>
    <submittedName>
        <fullName evidence="2">Uncharacterized protein</fullName>
    </submittedName>
</protein>
<dbReference type="EMBL" id="AEYP01026803">
    <property type="status" value="NOT_ANNOTATED_CDS"/>
    <property type="molecule type" value="Genomic_DNA"/>
</dbReference>